<keyword evidence="6" id="KW-0472">Membrane</keyword>
<dbReference type="Gene3D" id="3.60.15.10">
    <property type="entry name" value="Ribonuclease Z/Hydroxyacylglutathione hydrolase-like"/>
    <property type="match status" value="1"/>
</dbReference>
<evidence type="ECO:0000256" key="1">
    <source>
        <dbReference type="ARBA" id="ARBA00007749"/>
    </source>
</evidence>
<evidence type="ECO:0000259" key="7">
    <source>
        <dbReference type="Pfam" id="PF00753"/>
    </source>
</evidence>
<evidence type="ECO:0000313" key="9">
    <source>
        <dbReference type="Proteomes" id="UP000008311"/>
    </source>
</evidence>
<dbReference type="InterPro" id="IPR036866">
    <property type="entry name" value="RibonucZ/Hydroxyglut_hydro"/>
</dbReference>
<sequence length="335" mass="36337">MTLVAAGRQLPLVLPPADFQCVRLHPRIQGANDAAQRYPQRCQRIFNMRRNGLVAHATYQAMLLKTAQGLDQHLFRYATNAPSQLSWLTIISHKLPVAAVDVVNVVDAVETVYLTLMVIVMKLIVLIFASVLSAMSAATVHAADGPQLAAAQTFSQAPGIYRVLVGDFKVTVLTDGTAPVPFDQIMHGMDKHALTAQFRDAGEPVNRETSINAFLIDTGERRILIDSGAGKVFGSCCGHLVETLKIAGYDPASIDAVLLTHVHGDHSAGLARDGERQFPNADVFLAKSELDYWMSDSAKAQAKASHQQIPHRDEHGDHTDQQGIRPGCATGRHGL</sequence>
<gene>
    <name evidence="8" type="ORF">RCOM_0093490</name>
</gene>
<feature type="domain" description="Metallo-beta-lactamase" evidence="7">
    <location>
        <begin position="209"/>
        <end position="271"/>
    </location>
</feature>
<dbReference type="Proteomes" id="UP000008311">
    <property type="component" value="Unassembled WGS sequence"/>
</dbReference>
<proteinExistence type="inferred from homology"/>
<evidence type="ECO:0000256" key="2">
    <source>
        <dbReference type="ARBA" id="ARBA00022723"/>
    </source>
</evidence>
<dbReference type="eggNOG" id="ENOG502T1T2">
    <property type="taxonomic scope" value="Eukaryota"/>
</dbReference>
<dbReference type="InterPro" id="IPR001279">
    <property type="entry name" value="Metallo-B-lactamas"/>
</dbReference>
<dbReference type="InParanoid" id="B9TAU5"/>
<comment type="similarity">
    <text evidence="1">Belongs to the metallo-beta-lactamase superfamily.</text>
</comment>
<keyword evidence="6" id="KW-1133">Transmembrane helix</keyword>
<dbReference type="Pfam" id="PF00753">
    <property type="entry name" value="Lactamase_B"/>
    <property type="match status" value="1"/>
</dbReference>
<accession>B9TAU5</accession>
<evidence type="ECO:0000256" key="3">
    <source>
        <dbReference type="ARBA" id="ARBA00022801"/>
    </source>
</evidence>
<dbReference type="InterPro" id="IPR051013">
    <property type="entry name" value="MBL_superfamily_lactonases"/>
</dbReference>
<keyword evidence="4" id="KW-0862">Zinc</keyword>
<evidence type="ECO:0000256" key="5">
    <source>
        <dbReference type="SAM" id="MobiDB-lite"/>
    </source>
</evidence>
<feature type="transmembrane region" description="Helical" evidence="6">
    <location>
        <begin position="112"/>
        <end position="132"/>
    </location>
</feature>
<keyword evidence="3" id="KW-0378">Hydrolase</keyword>
<dbReference type="PANTHER" id="PTHR42978">
    <property type="entry name" value="QUORUM-QUENCHING LACTONASE YTNP-RELATED-RELATED"/>
    <property type="match status" value="1"/>
</dbReference>
<evidence type="ECO:0000256" key="4">
    <source>
        <dbReference type="ARBA" id="ARBA00022833"/>
    </source>
</evidence>
<dbReference type="AlphaFoldDB" id="B9TAU5"/>
<evidence type="ECO:0000256" key="6">
    <source>
        <dbReference type="SAM" id="Phobius"/>
    </source>
</evidence>
<keyword evidence="2" id="KW-0479">Metal-binding</keyword>
<dbReference type="EMBL" id="EQ975956">
    <property type="protein sequence ID" value="EEF27021.1"/>
    <property type="molecule type" value="Genomic_DNA"/>
</dbReference>
<dbReference type="PANTHER" id="PTHR42978:SF6">
    <property type="entry name" value="QUORUM-QUENCHING LACTONASE YTNP-RELATED"/>
    <property type="match status" value="1"/>
</dbReference>
<dbReference type="GO" id="GO:0016787">
    <property type="term" value="F:hydrolase activity"/>
    <property type="evidence" value="ECO:0007669"/>
    <property type="project" value="UniProtKB-KW"/>
</dbReference>
<feature type="compositionally biased region" description="Basic and acidic residues" evidence="5">
    <location>
        <begin position="310"/>
        <end position="320"/>
    </location>
</feature>
<reference evidence="9" key="1">
    <citation type="journal article" date="2010" name="Nat. Biotechnol.">
        <title>Draft genome sequence of the oilseed species Ricinus communis.</title>
        <authorList>
            <person name="Chan A.P."/>
            <person name="Crabtree J."/>
            <person name="Zhao Q."/>
            <person name="Lorenzi H."/>
            <person name="Orvis J."/>
            <person name="Puiu D."/>
            <person name="Melake-Berhan A."/>
            <person name="Jones K.M."/>
            <person name="Redman J."/>
            <person name="Chen G."/>
            <person name="Cahoon E.B."/>
            <person name="Gedil M."/>
            <person name="Stanke M."/>
            <person name="Haas B.J."/>
            <person name="Wortman J.R."/>
            <person name="Fraser-Liggett C.M."/>
            <person name="Ravel J."/>
            <person name="Rabinowicz P.D."/>
        </authorList>
    </citation>
    <scope>NUCLEOTIDE SEQUENCE [LARGE SCALE GENOMIC DNA]</scope>
    <source>
        <strain evidence="9">cv. Hale</strain>
    </source>
</reference>
<feature type="region of interest" description="Disordered" evidence="5">
    <location>
        <begin position="301"/>
        <end position="335"/>
    </location>
</feature>
<keyword evidence="9" id="KW-1185">Reference proteome</keyword>
<organism evidence="8 9">
    <name type="scientific">Ricinus communis</name>
    <name type="common">Castor bean</name>
    <dbReference type="NCBI Taxonomy" id="3988"/>
    <lineage>
        <taxon>Eukaryota</taxon>
        <taxon>Viridiplantae</taxon>
        <taxon>Streptophyta</taxon>
        <taxon>Embryophyta</taxon>
        <taxon>Tracheophyta</taxon>
        <taxon>Spermatophyta</taxon>
        <taxon>Magnoliopsida</taxon>
        <taxon>eudicotyledons</taxon>
        <taxon>Gunneridae</taxon>
        <taxon>Pentapetalae</taxon>
        <taxon>rosids</taxon>
        <taxon>fabids</taxon>
        <taxon>Malpighiales</taxon>
        <taxon>Euphorbiaceae</taxon>
        <taxon>Acalyphoideae</taxon>
        <taxon>Acalypheae</taxon>
        <taxon>Ricinus</taxon>
    </lineage>
</organism>
<dbReference type="SUPFAM" id="SSF56281">
    <property type="entry name" value="Metallo-hydrolase/oxidoreductase"/>
    <property type="match status" value="1"/>
</dbReference>
<name>B9TAU5_RICCO</name>
<evidence type="ECO:0000313" key="8">
    <source>
        <dbReference type="EMBL" id="EEF27021.1"/>
    </source>
</evidence>
<dbReference type="GO" id="GO:0046872">
    <property type="term" value="F:metal ion binding"/>
    <property type="evidence" value="ECO:0007669"/>
    <property type="project" value="UniProtKB-KW"/>
</dbReference>
<keyword evidence="6" id="KW-0812">Transmembrane</keyword>
<protein>
    <recommendedName>
        <fullName evidence="7">Metallo-beta-lactamase domain-containing protein</fullName>
    </recommendedName>
</protein>